<protein>
    <submittedName>
        <fullName evidence="2">Uncharacterized protein</fullName>
    </submittedName>
</protein>
<dbReference type="EMBL" id="HBUF01294492">
    <property type="protein sequence ID" value="CAG6689886.1"/>
    <property type="molecule type" value="Transcribed_RNA"/>
</dbReference>
<feature type="signal peptide" evidence="1">
    <location>
        <begin position="1"/>
        <end position="20"/>
    </location>
</feature>
<evidence type="ECO:0000256" key="1">
    <source>
        <dbReference type="SAM" id="SignalP"/>
    </source>
</evidence>
<sequence length="291" mass="36091">MESIHSLLVLITLLLAETLATTCPISWNTSDLLTLSTLSDTKLKEYEEKEYLRQKCKFYQNFRIKDQQSFQAWIYKQWGQDQFDLEDDFKRSNYENLYGKLLERFNYTQRKIQDSCRNIYYPEFNDTRERTNQEQFRGIYLIMREYLFKMDAWLRWTVDFMPYYVKKLQRDRLEHNIGPDGMIHFDSVAHQLEYERRIDERVIECKRMINEILYRHGNETLEEFAYEVAVGDRYFVEFNATVREDFIRRCQMFVDLRQKHHKFLQYENRREKDRQKWRKPFRVQNFTFEKI</sequence>
<name>A0A8D8TL92_9HEMI</name>
<dbReference type="EMBL" id="HBUF01294494">
    <property type="protein sequence ID" value="CAG6689888.1"/>
    <property type="molecule type" value="Transcribed_RNA"/>
</dbReference>
<dbReference type="AlphaFoldDB" id="A0A8D8TL92"/>
<accession>A0A8D8TL92</accession>
<evidence type="ECO:0000313" key="2">
    <source>
        <dbReference type="EMBL" id="CAG6689888.1"/>
    </source>
</evidence>
<reference evidence="2" key="1">
    <citation type="submission" date="2021-05" db="EMBL/GenBank/DDBJ databases">
        <authorList>
            <person name="Alioto T."/>
            <person name="Alioto T."/>
            <person name="Gomez Garrido J."/>
        </authorList>
    </citation>
    <scope>NUCLEOTIDE SEQUENCE</scope>
</reference>
<keyword evidence="1" id="KW-0732">Signal</keyword>
<proteinExistence type="predicted"/>
<feature type="chain" id="PRO_5036262102" evidence="1">
    <location>
        <begin position="21"/>
        <end position="291"/>
    </location>
</feature>
<organism evidence="2">
    <name type="scientific">Cacopsylla melanoneura</name>
    <dbReference type="NCBI Taxonomy" id="428564"/>
    <lineage>
        <taxon>Eukaryota</taxon>
        <taxon>Metazoa</taxon>
        <taxon>Ecdysozoa</taxon>
        <taxon>Arthropoda</taxon>
        <taxon>Hexapoda</taxon>
        <taxon>Insecta</taxon>
        <taxon>Pterygota</taxon>
        <taxon>Neoptera</taxon>
        <taxon>Paraneoptera</taxon>
        <taxon>Hemiptera</taxon>
        <taxon>Sternorrhyncha</taxon>
        <taxon>Psylloidea</taxon>
        <taxon>Psyllidae</taxon>
        <taxon>Psyllinae</taxon>
        <taxon>Cacopsylla</taxon>
    </lineage>
</organism>